<dbReference type="Pfam" id="PF00501">
    <property type="entry name" value="AMP-binding"/>
    <property type="match status" value="1"/>
</dbReference>
<feature type="domain" description="AMP-dependent synthetase/ligase" evidence="1">
    <location>
        <begin position="20"/>
        <end position="378"/>
    </location>
</feature>
<gene>
    <name evidence="3" type="primary">entF</name>
    <name evidence="3" type="ORF">HME9302_00178</name>
</gene>
<dbReference type="OrthoDB" id="9803968at2"/>
<keyword evidence="4" id="KW-1185">Reference proteome</keyword>
<dbReference type="AlphaFoldDB" id="A0A369Q264"/>
<comment type="caution">
    <text evidence="3">The sequence shown here is derived from an EMBL/GenBank/DDBJ whole genome shotgun (WGS) entry which is preliminary data.</text>
</comment>
<dbReference type="RefSeq" id="WP_115365430.1">
    <property type="nucleotide sequence ID" value="NZ_QBKA01000002.1"/>
</dbReference>
<dbReference type="InterPro" id="IPR042099">
    <property type="entry name" value="ANL_N_sf"/>
</dbReference>
<dbReference type="EC" id="2.7.7.-" evidence="3"/>
<dbReference type="SUPFAM" id="SSF56801">
    <property type="entry name" value="Acetyl-CoA synthetase-like"/>
    <property type="match status" value="1"/>
</dbReference>
<dbReference type="InterPro" id="IPR020845">
    <property type="entry name" value="AMP-binding_CS"/>
</dbReference>
<dbReference type="InterPro" id="IPR000873">
    <property type="entry name" value="AMP-dep_synth/lig_dom"/>
</dbReference>
<evidence type="ECO:0000259" key="2">
    <source>
        <dbReference type="Pfam" id="PF13193"/>
    </source>
</evidence>
<evidence type="ECO:0000259" key="1">
    <source>
        <dbReference type="Pfam" id="PF00501"/>
    </source>
</evidence>
<evidence type="ECO:0000313" key="4">
    <source>
        <dbReference type="Proteomes" id="UP000253727"/>
    </source>
</evidence>
<dbReference type="Proteomes" id="UP000253727">
    <property type="component" value="Unassembled WGS sequence"/>
</dbReference>
<dbReference type="InterPro" id="IPR050237">
    <property type="entry name" value="ATP-dep_AMP-bd_enzyme"/>
</dbReference>
<feature type="domain" description="AMP-binding enzyme C-terminal" evidence="2">
    <location>
        <begin position="436"/>
        <end position="509"/>
    </location>
</feature>
<organism evidence="3 4">
    <name type="scientific">Alteripontixanthobacter maritimus</name>
    <dbReference type="NCBI Taxonomy" id="2161824"/>
    <lineage>
        <taxon>Bacteria</taxon>
        <taxon>Pseudomonadati</taxon>
        <taxon>Pseudomonadota</taxon>
        <taxon>Alphaproteobacteria</taxon>
        <taxon>Sphingomonadales</taxon>
        <taxon>Erythrobacteraceae</taxon>
        <taxon>Alteripontixanthobacter</taxon>
    </lineage>
</organism>
<dbReference type="InterPro" id="IPR045851">
    <property type="entry name" value="AMP-bd_C_sf"/>
</dbReference>
<dbReference type="EMBL" id="QBKA01000002">
    <property type="protein sequence ID" value="RDC59001.1"/>
    <property type="molecule type" value="Genomic_DNA"/>
</dbReference>
<protein>
    <submittedName>
        <fullName evidence="3">Surfactin synthase subunit</fullName>
        <ecNumber evidence="3">2.7.7.-</ecNumber>
    </submittedName>
</protein>
<evidence type="ECO:0000313" key="3">
    <source>
        <dbReference type="EMBL" id="RDC59001.1"/>
    </source>
</evidence>
<dbReference type="PROSITE" id="PS00455">
    <property type="entry name" value="AMP_BINDING"/>
    <property type="match status" value="1"/>
</dbReference>
<name>A0A369Q264_9SPHN</name>
<dbReference type="GO" id="GO:0016779">
    <property type="term" value="F:nucleotidyltransferase activity"/>
    <property type="evidence" value="ECO:0007669"/>
    <property type="project" value="UniProtKB-KW"/>
</dbReference>
<proteinExistence type="predicted"/>
<dbReference type="GO" id="GO:0016877">
    <property type="term" value="F:ligase activity, forming carbon-sulfur bonds"/>
    <property type="evidence" value="ECO:0007669"/>
    <property type="project" value="UniProtKB-ARBA"/>
</dbReference>
<dbReference type="Gene3D" id="3.40.50.12780">
    <property type="entry name" value="N-terminal domain of ligase-like"/>
    <property type="match status" value="1"/>
</dbReference>
<dbReference type="Gene3D" id="3.30.300.30">
    <property type="match status" value="1"/>
</dbReference>
<dbReference type="PANTHER" id="PTHR43767:SF10">
    <property type="entry name" value="SURFACTIN SYNTHASE SUBUNIT 1"/>
    <property type="match status" value="1"/>
</dbReference>
<reference evidence="3 4" key="1">
    <citation type="submission" date="2018-04" db="EMBL/GenBank/DDBJ databases">
        <title>Altererythrobacter sp. HME9302 genome sequencing and assembly.</title>
        <authorList>
            <person name="Kang H."/>
            <person name="Kim H."/>
            <person name="Joh K."/>
        </authorList>
    </citation>
    <scope>NUCLEOTIDE SEQUENCE [LARGE SCALE GENOMIC DNA]</scope>
    <source>
        <strain evidence="3 4">HME9302</strain>
    </source>
</reference>
<dbReference type="PANTHER" id="PTHR43767">
    <property type="entry name" value="LONG-CHAIN-FATTY-ACID--COA LIGASE"/>
    <property type="match status" value="1"/>
</dbReference>
<keyword evidence="3" id="KW-0548">Nucleotidyltransferase</keyword>
<dbReference type="InterPro" id="IPR025110">
    <property type="entry name" value="AMP-bd_C"/>
</dbReference>
<dbReference type="Pfam" id="PF13193">
    <property type="entry name" value="AMP-binding_C"/>
    <property type="match status" value="1"/>
</dbReference>
<keyword evidence="3" id="KW-0808">Transferase</keyword>
<accession>A0A369Q264</accession>
<sequence>MAAEIEAILGAEIGTYRAIFDHWRTARPDAPALLDDAGSLNWGEMMDRVDRIAAQLRTDGLEQGQSVAILGTSGIPYALVFLGAVMAGGVAAPLTTSATPEQLAGMVADSGAAHLFVDRAKLAELGEDFAPDLRVVVLDEELGDWMAPAGTPAPAVEPSADDPFNIIYSSGTTGIPKGIVHSHAMRWRQFAPTAAAWLKGARGNAGSSEPEPIRALASTPLYSNTTMVVFLAALLAGGSVRIMGKFDAARWLAHAETDRTNTTMLVPVQYRRLLDDPAFDRTNLSALRYKYCTSAPFAPTLKREVLDRMPGALIEIYSMTEGGVVCLLYAHEHPDKLHTVGRPAPGHRLRVLDDDDREVAPGEAGNLVGRSHTMMSGYRNRAEATDAARWIDPETGEAWMRMGDIGRVDADGFVELVGRAKDMIISGGFNIYPADLEAELERESGVVEAAVVGIASERWGETPVGFVVVADGAPPVDTILSAVNARLGKTQRLSALHTIAAMPRSHIGKLLKTELRDLAQQCGAS</sequence>